<dbReference type="RefSeq" id="XP_070893980.1">
    <property type="nucleotide sequence ID" value="XM_071043538.1"/>
</dbReference>
<keyword evidence="1" id="KW-1133">Transmembrane helix</keyword>
<evidence type="ECO:0000256" key="1">
    <source>
        <dbReference type="SAM" id="Phobius"/>
    </source>
</evidence>
<dbReference type="Proteomes" id="UP001610444">
    <property type="component" value="Unassembled WGS sequence"/>
</dbReference>
<evidence type="ECO:0000259" key="3">
    <source>
        <dbReference type="Pfam" id="PF23584"/>
    </source>
</evidence>
<feature type="transmembrane region" description="Helical" evidence="1">
    <location>
        <begin position="263"/>
        <end position="285"/>
    </location>
</feature>
<evidence type="ECO:0000313" key="4">
    <source>
        <dbReference type="EMBL" id="KAL2840329.1"/>
    </source>
</evidence>
<sequence>MRLHLAILGAVVASAFASTTTRNTILEVDLVFPQNKTYTPTEWFPVVFALQNPSLAQYLDMEITYYLRSIDDQNPSRTSFHKFRHENLSSIDPHFAYSHFDIFGSPGSWRLDWSITWRSCDKEGFESGSTISQMLSNSTSFSVSFAVQDMADSVDVDLVSATSEDSCPDTNSDSALAISVPETMPLPHWVDWNARQAINYTCAVTTPTTTVPDPCRVDIDRTVAESMQASHKAWLCRHAVNPPEDCPEENGDDENSAPLMRRAIVGGILGGVGLGFRMKLIMMIMSISRRMNRDRQSAGACGVAARIENLKGSVDLQ</sequence>
<dbReference type="Pfam" id="PF23584">
    <property type="entry name" value="DUF7136"/>
    <property type="match status" value="1"/>
</dbReference>
<dbReference type="InterPro" id="IPR055560">
    <property type="entry name" value="DUF7136"/>
</dbReference>
<evidence type="ECO:0000313" key="5">
    <source>
        <dbReference type="Proteomes" id="UP001610444"/>
    </source>
</evidence>
<proteinExistence type="predicted"/>
<feature type="chain" id="PRO_5045202230" description="DUF7136 domain-containing protein" evidence="2">
    <location>
        <begin position="18"/>
        <end position="317"/>
    </location>
</feature>
<name>A0ABR4JL78_9EURO</name>
<dbReference type="EMBL" id="JBFXLR010000066">
    <property type="protein sequence ID" value="KAL2840329.1"/>
    <property type="molecule type" value="Genomic_DNA"/>
</dbReference>
<dbReference type="GeneID" id="98158702"/>
<keyword evidence="1" id="KW-0472">Membrane</keyword>
<gene>
    <name evidence="4" type="ORF">BJX68DRAFT_258521</name>
</gene>
<reference evidence="4 5" key="1">
    <citation type="submission" date="2024-07" db="EMBL/GenBank/DDBJ databases">
        <title>Section-level genome sequencing and comparative genomics of Aspergillus sections Usti and Cavernicolus.</title>
        <authorList>
            <consortium name="Lawrence Berkeley National Laboratory"/>
            <person name="Nybo J.L."/>
            <person name="Vesth T.C."/>
            <person name="Theobald S."/>
            <person name="Frisvad J.C."/>
            <person name="Larsen T.O."/>
            <person name="Kjaerboelling I."/>
            <person name="Rothschild-Mancinelli K."/>
            <person name="Lyhne E.K."/>
            <person name="Kogle M.E."/>
            <person name="Barry K."/>
            <person name="Clum A."/>
            <person name="Na H."/>
            <person name="Ledsgaard L."/>
            <person name="Lin J."/>
            <person name="Lipzen A."/>
            <person name="Kuo A."/>
            <person name="Riley R."/>
            <person name="Mondo S."/>
            <person name="LaButti K."/>
            <person name="Haridas S."/>
            <person name="Pangalinan J."/>
            <person name="Salamov A.A."/>
            <person name="Simmons B.A."/>
            <person name="Magnuson J.K."/>
            <person name="Chen J."/>
            <person name="Drula E."/>
            <person name="Henrissat B."/>
            <person name="Wiebenga A."/>
            <person name="Lubbers R.J."/>
            <person name="Gomes A.C."/>
            <person name="Macurrencykelacurrency M.R."/>
            <person name="Stajich J."/>
            <person name="Grigoriev I.V."/>
            <person name="Mortensen U.H."/>
            <person name="De vries R.P."/>
            <person name="Baker S.E."/>
            <person name="Andersen M.R."/>
        </authorList>
    </citation>
    <scope>NUCLEOTIDE SEQUENCE [LARGE SCALE GENOMIC DNA]</scope>
    <source>
        <strain evidence="4 5">CBS 756.74</strain>
    </source>
</reference>
<keyword evidence="2" id="KW-0732">Signal</keyword>
<feature type="domain" description="DUF7136" evidence="3">
    <location>
        <begin position="23"/>
        <end position="246"/>
    </location>
</feature>
<organism evidence="4 5">
    <name type="scientific">Aspergillus pseudodeflectus</name>
    <dbReference type="NCBI Taxonomy" id="176178"/>
    <lineage>
        <taxon>Eukaryota</taxon>
        <taxon>Fungi</taxon>
        <taxon>Dikarya</taxon>
        <taxon>Ascomycota</taxon>
        <taxon>Pezizomycotina</taxon>
        <taxon>Eurotiomycetes</taxon>
        <taxon>Eurotiomycetidae</taxon>
        <taxon>Eurotiales</taxon>
        <taxon>Aspergillaceae</taxon>
        <taxon>Aspergillus</taxon>
        <taxon>Aspergillus subgen. Nidulantes</taxon>
    </lineage>
</organism>
<feature type="signal peptide" evidence="2">
    <location>
        <begin position="1"/>
        <end position="17"/>
    </location>
</feature>
<evidence type="ECO:0000256" key="2">
    <source>
        <dbReference type="SAM" id="SignalP"/>
    </source>
</evidence>
<accession>A0ABR4JL78</accession>
<keyword evidence="5" id="KW-1185">Reference proteome</keyword>
<keyword evidence="1" id="KW-0812">Transmembrane</keyword>
<protein>
    <recommendedName>
        <fullName evidence="3">DUF7136 domain-containing protein</fullName>
    </recommendedName>
</protein>
<comment type="caution">
    <text evidence="4">The sequence shown here is derived from an EMBL/GenBank/DDBJ whole genome shotgun (WGS) entry which is preliminary data.</text>
</comment>